<keyword evidence="1" id="KW-0732">Signal</keyword>
<dbReference type="RefSeq" id="WP_134192202.1">
    <property type="nucleotide sequence ID" value="NZ_SORE01000008.1"/>
</dbReference>
<organism evidence="2 3">
    <name type="scientific">Paraburkholderia rhizosphaerae</name>
    <dbReference type="NCBI Taxonomy" id="480658"/>
    <lineage>
        <taxon>Bacteria</taxon>
        <taxon>Pseudomonadati</taxon>
        <taxon>Pseudomonadota</taxon>
        <taxon>Betaproteobacteria</taxon>
        <taxon>Burkholderiales</taxon>
        <taxon>Burkholderiaceae</taxon>
        <taxon>Paraburkholderia</taxon>
    </lineage>
</organism>
<protein>
    <submittedName>
        <fullName evidence="2">Uncharacterized protein DUF4410</fullName>
    </submittedName>
</protein>
<feature type="signal peptide" evidence="1">
    <location>
        <begin position="1"/>
        <end position="31"/>
    </location>
</feature>
<dbReference type="InterPro" id="IPR025522">
    <property type="entry name" value="DUF4410"/>
</dbReference>
<dbReference type="PROSITE" id="PS51257">
    <property type="entry name" value="PROKAR_LIPOPROTEIN"/>
    <property type="match status" value="1"/>
</dbReference>
<proteinExistence type="predicted"/>
<gene>
    <name evidence="2" type="ORF">BX592_108218</name>
</gene>
<keyword evidence="3" id="KW-1185">Reference proteome</keyword>
<reference evidence="2 3" key="1">
    <citation type="submission" date="2019-03" db="EMBL/GenBank/DDBJ databases">
        <title>Genomic Encyclopedia of Type Strains, Phase III (KMG-III): the genomes of soil and plant-associated and newly described type strains.</title>
        <authorList>
            <person name="Whitman W."/>
        </authorList>
    </citation>
    <scope>NUCLEOTIDE SEQUENCE [LARGE SCALE GENOMIC DNA]</scope>
    <source>
        <strain evidence="2 3">LMG 29544</strain>
    </source>
</reference>
<dbReference type="AlphaFoldDB" id="A0A4V3HF03"/>
<evidence type="ECO:0000256" key="1">
    <source>
        <dbReference type="SAM" id="SignalP"/>
    </source>
</evidence>
<evidence type="ECO:0000313" key="2">
    <source>
        <dbReference type="EMBL" id="TDY50981.1"/>
    </source>
</evidence>
<accession>A0A4V3HF03</accession>
<dbReference type="EMBL" id="SORE01000008">
    <property type="protein sequence ID" value="TDY50981.1"/>
    <property type="molecule type" value="Genomic_DNA"/>
</dbReference>
<feature type="chain" id="PRO_5020213775" evidence="1">
    <location>
        <begin position="32"/>
        <end position="257"/>
    </location>
</feature>
<evidence type="ECO:0000313" key="3">
    <source>
        <dbReference type="Proteomes" id="UP000295509"/>
    </source>
</evidence>
<dbReference type="Pfam" id="PF14366">
    <property type="entry name" value="DUF4410"/>
    <property type="match status" value="1"/>
</dbReference>
<dbReference type="Proteomes" id="UP000295509">
    <property type="component" value="Unassembled WGS sequence"/>
</dbReference>
<dbReference type="OrthoDB" id="111773at2"/>
<name>A0A4V3HF03_9BURK</name>
<sequence>MKRMRGASITAAKVRCTLAAISACLTMFSLAGCGGGNVDRAEQASRAALVRPQAVFVYAFEIDPALVQTDHSLVETLNASLHGQSDSMRQLSLASGVQDALADEIVKELRGKGVPAIRLTDAPPLGQNVLIVRGTFEKVDAGNRASRLVIGLGAGKSQIATSVQLWYQAADGEQMLMESSKASRNSGHMPGMAETLGVGAVAGRLVESAAAGGVFHATSETLRASPIDDAKRVADLIAKRIVKLDSAEGWQTAPRTN</sequence>
<comment type="caution">
    <text evidence="2">The sequence shown here is derived from an EMBL/GenBank/DDBJ whole genome shotgun (WGS) entry which is preliminary data.</text>
</comment>